<organism evidence="3 4">
    <name type="scientific">Citrus x changshan-huyou</name>
    <dbReference type="NCBI Taxonomy" id="2935761"/>
    <lineage>
        <taxon>Eukaryota</taxon>
        <taxon>Viridiplantae</taxon>
        <taxon>Streptophyta</taxon>
        <taxon>Embryophyta</taxon>
        <taxon>Tracheophyta</taxon>
        <taxon>Spermatophyta</taxon>
        <taxon>Magnoliopsida</taxon>
        <taxon>eudicotyledons</taxon>
        <taxon>Gunneridae</taxon>
        <taxon>Pentapetalae</taxon>
        <taxon>rosids</taxon>
        <taxon>malvids</taxon>
        <taxon>Sapindales</taxon>
        <taxon>Rutaceae</taxon>
        <taxon>Aurantioideae</taxon>
        <taxon>Citrus</taxon>
    </lineage>
</organism>
<dbReference type="InterPro" id="IPR044575">
    <property type="entry name" value="RAY1-like"/>
</dbReference>
<gene>
    <name evidence="3" type="ORF">WN944_020272</name>
</gene>
<protein>
    <recommendedName>
        <fullName evidence="2">Nucleotide-diphospho-sugar transferase domain-containing protein</fullName>
    </recommendedName>
</protein>
<keyword evidence="1" id="KW-1133">Transmembrane helix</keyword>
<feature type="domain" description="Nucleotide-diphospho-sugar transferase" evidence="2">
    <location>
        <begin position="461"/>
        <end position="681"/>
    </location>
</feature>
<sequence length="890" mass="101451">MTRNVTCPVDLAVSEEVRMIVVAFMRWQLLHFTPQVVLQLGLWSMWLSGFILIGLSIYATHKFSTFNKDEIKYHPKIAIFAAPAPFTGSAGFRQSLAIRSWLGLSPDITVILFSQHPSVAAFAANFGSRLFVEPNIDFTFLGTPFFHSMVARTQSFKSDISVLIDPETILLPDFVSTLNYAYESENDWLLVASSRNVSYFPFNLSDDGKYWLKKDGKMVTTQEFQEILDQSPQWSLCEDRMLLAWNSVELPLHNGVLPPFLYGKGIHNQWVISEALSCQQRFVFDASWTISSLFFNDPENLSNQSGKESQLSGAERRSWESVGNSRLGSLYGSSFFLEVNYSGLANLVKCDRQYLFVNTTEKIVYPVTYERLSFWKGQIFHSWRLKKLMACVGGLKLLHRRLDCCLADQLKALPPLDFPFSLESLLSVIADKNKTVVLAVAGYSYREMLMSWVCRLRRLRVTNFVVCALDYETYQFSILQGLPVFNDPSAPSNISFNDCHFGTKCFQRVTKAKSRMVLQILKLGYNVLLSDVDVYWFKNPLPSLYTYGPFVLAAQSDEYKATGAINLPRRLNSGFYFARSDSSTIAAMEKVVEHAATSGLSEQPSFYDTLCGAGGSNRKGDDRCIEPETNLTVHFLDRNLFPNGAYLGLWQKKNVRRDCAKKGCLVLHNNWISGRLKKLERQVLSGLWEYDTGTRMCMQREKDKDSIRKKESGEVPITLDMTVQSRDVCVRIVHAGGQEELYQNAVPVSQLMEKYPGMCVARPEVFKNPLESFLWPEDKLLPGQKYYMIPSTTAQKLKQKHLKKFKVQGPSEVVVDMSDARITWEVRGDRMDESLRSAKDFYVSGESWLKRPNKRGVRKKKAFVPPLPKRMMFHGYEWEPSLTSVLELSP</sequence>
<dbReference type="AlphaFoldDB" id="A0AAP0QER2"/>
<dbReference type="InterPro" id="IPR005069">
    <property type="entry name" value="Nucl-diP-sugar_transferase"/>
</dbReference>
<evidence type="ECO:0000313" key="3">
    <source>
        <dbReference type="EMBL" id="KAK9188867.1"/>
    </source>
</evidence>
<comment type="caution">
    <text evidence="3">The sequence shown here is derived from an EMBL/GenBank/DDBJ whole genome shotgun (WGS) entry which is preliminary data.</text>
</comment>
<dbReference type="Pfam" id="PF03407">
    <property type="entry name" value="Nucleotid_trans"/>
    <property type="match status" value="1"/>
</dbReference>
<reference evidence="3 4" key="1">
    <citation type="submission" date="2024-05" db="EMBL/GenBank/DDBJ databases">
        <title>Haplotype-resolved chromosome-level genome assembly of Huyou (Citrus changshanensis).</title>
        <authorList>
            <person name="Miao C."/>
            <person name="Chen W."/>
            <person name="Wu Y."/>
            <person name="Wang L."/>
            <person name="Zhao S."/>
            <person name="Grierson D."/>
            <person name="Xu C."/>
            <person name="Chen K."/>
        </authorList>
    </citation>
    <scope>NUCLEOTIDE SEQUENCE [LARGE SCALE GENOMIC DNA]</scope>
    <source>
        <strain evidence="3">01-14</strain>
        <tissue evidence="3">Leaf</tissue>
    </source>
</reference>
<dbReference type="Proteomes" id="UP001428341">
    <property type="component" value="Unassembled WGS sequence"/>
</dbReference>
<keyword evidence="1" id="KW-0472">Membrane</keyword>
<dbReference type="InterPro" id="IPR025322">
    <property type="entry name" value="PADRE_dom"/>
</dbReference>
<keyword evidence="1" id="KW-0812">Transmembrane</keyword>
<evidence type="ECO:0000313" key="4">
    <source>
        <dbReference type="Proteomes" id="UP001428341"/>
    </source>
</evidence>
<dbReference type="GO" id="GO:0016757">
    <property type="term" value="F:glycosyltransferase activity"/>
    <property type="evidence" value="ECO:0007669"/>
    <property type="project" value="InterPro"/>
</dbReference>
<dbReference type="PANTHER" id="PTHR47483:SF1">
    <property type="entry name" value="BETA-ARABINOFURANOSYLTRANSFERASE RAY1"/>
    <property type="match status" value="1"/>
</dbReference>
<keyword evidence="4" id="KW-1185">Reference proteome</keyword>
<feature type="transmembrane region" description="Helical" evidence="1">
    <location>
        <begin position="36"/>
        <end position="59"/>
    </location>
</feature>
<dbReference type="Pfam" id="PF14009">
    <property type="entry name" value="PADRE"/>
    <property type="match status" value="1"/>
</dbReference>
<name>A0AAP0QER2_9ROSI</name>
<dbReference type="PANTHER" id="PTHR47483">
    <property type="entry name" value="BETA-ARABINOFURANOSYLTRANSFERASE RAY1"/>
    <property type="match status" value="1"/>
</dbReference>
<dbReference type="EMBL" id="JBCGBO010000007">
    <property type="protein sequence ID" value="KAK9188867.1"/>
    <property type="molecule type" value="Genomic_DNA"/>
</dbReference>
<evidence type="ECO:0000259" key="2">
    <source>
        <dbReference type="Pfam" id="PF03407"/>
    </source>
</evidence>
<accession>A0AAP0QER2</accession>
<proteinExistence type="predicted"/>
<evidence type="ECO:0000256" key="1">
    <source>
        <dbReference type="SAM" id="Phobius"/>
    </source>
</evidence>